<comment type="subunit">
    <text evidence="10">Monomer.</text>
</comment>
<reference evidence="15 16" key="1">
    <citation type="submission" date="2022-11" db="EMBL/GenBank/DDBJ databases">
        <title>Minimal conservation of predation-associated metabolite biosynthetic gene clusters underscores biosynthetic potential of Myxococcota including descriptions for ten novel species: Archangium lansinium sp. nov., Myxococcus landrumus sp. nov., Nannocystis bai.</title>
        <authorList>
            <person name="Ahearne A."/>
            <person name="Stevens C."/>
            <person name="Dowd S."/>
        </authorList>
    </citation>
    <scope>NUCLEOTIDE SEQUENCE [LARGE SCALE GENOMIC DNA]</scope>
    <source>
        <strain evidence="15 16">RJM3</strain>
    </source>
</reference>
<keyword evidence="5 10" id="KW-0819">tRNA processing</keyword>
<protein>
    <recommendedName>
        <fullName evidence="10">tRNA dimethylallyltransferase</fullName>
        <ecNumber evidence="10">2.5.1.75</ecNumber>
    </recommendedName>
    <alternativeName>
        <fullName evidence="10">Dimethylallyl diphosphate:tRNA dimethylallyltransferase</fullName>
        <shortName evidence="10">DMAPP:tRNA dimethylallyltransferase</shortName>
        <shortName evidence="10">DMATase</shortName>
    </alternativeName>
    <alternativeName>
        <fullName evidence="10">Isopentenyl-diphosphate:tRNA isopentenyltransferase</fullName>
        <shortName evidence="10">IPP transferase</shortName>
        <shortName evidence="10">IPPT</shortName>
        <shortName evidence="10">IPTase</shortName>
    </alternativeName>
</protein>
<evidence type="ECO:0000256" key="11">
    <source>
        <dbReference type="RuleBase" id="RU003783"/>
    </source>
</evidence>
<comment type="caution">
    <text evidence="10">Lacks conserved residue(s) required for the propagation of feature annotation.</text>
</comment>
<feature type="site" description="Interaction with substrate tRNA" evidence="10">
    <location>
        <position position="159"/>
    </location>
</feature>
<dbReference type="Gene3D" id="3.40.50.300">
    <property type="entry name" value="P-loop containing nucleotide triphosphate hydrolases"/>
    <property type="match status" value="1"/>
</dbReference>
<feature type="region of interest" description="Interaction with substrate tRNA" evidence="10">
    <location>
        <begin position="71"/>
        <end position="74"/>
    </location>
</feature>
<evidence type="ECO:0000256" key="2">
    <source>
        <dbReference type="ARBA" id="ARBA00003213"/>
    </source>
</evidence>
<comment type="similarity">
    <text evidence="3 10 13">Belongs to the IPP transferase family.</text>
</comment>
<dbReference type="PANTHER" id="PTHR11088:SF60">
    <property type="entry name" value="TRNA DIMETHYLALLYLTRANSFERASE"/>
    <property type="match status" value="1"/>
</dbReference>
<comment type="function">
    <text evidence="2 10 12">Catalyzes the transfer of a dimethylallyl group onto the adenine at position 37 in tRNAs that read codons beginning with uridine, leading to the formation of N6-(dimethylallyl)adenosine (i(6)A).</text>
</comment>
<keyword evidence="16" id="KW-1185">Reference proteome</keyword>
<evidence type="ECO:0000256" key="5">
    <source>
        <dbReference type="ARBA" id="ARBA00022694"/>
    </source>
</evidence>
<dbReference type="InterPro" id="IPR018022">
    <property type="entry name" value="IPT"/>
</dbReference>
<comment type="catalytic activity">
    <reaction evidence="9 10 11">
        <text>adenosine(37) in tRNA + dimethylallyl diphosphate = N(6)-dimethylallyladenosine(37) in tRNA + diphosphate</text>
        <dbReference type="Rhea" id="RHEA:26482"/>
        <dbReference type="Rhea" id="RHEA-COMP:10162"/>
        <dbReference type="Rhea" id="RHEA-COMP:10375"/>
        <dbReference type="ChEBI" id="CHEBI:33019"/>
        <dbReference type="ChEBI" id="CHEBI:57623"/>
        <dbReference type="ChEBI" id="CHEBI:74411"/>
        <dbReference type="ChEBI" id="CHEBI:74415"/>
        <dbReference type="EC" id="2.5.1.75"/>
    </reaction>
</comment>
<organism evidence="15 16">
    <name type="scientific">Polyangium mundeleinium</name>
    <dbReference type="NCBI Taxonomy" id="2995306"/>
    <lineage>
        <taxon>Bacteria</taxon>
        <taxon>Pseudomonadati</taxon>
        <taxon>Myxococcota</taxon>
        <taxon>Polyangia</taxon>
        <taxon>Polyangiales</taxon>
        <taxon>Polyangiaceae</taxon>
        <taxon>Polyangium</taxon>
    </lineage>
</organism>
<dbReference type="InterPro" id="IPR039657">
    <property type="entry name" value="Dimethylallyltransferase"/>
</dbReference>
<feature type="site" description="Interaction with substrate tRNA" evidence="10">
    <location>
        <position position="137"/>
    </location>
</feature>
<keyword evidence="7 10" id="KW-0067">ATP-binding</keyword>
<evidence type="ECO:0000256" key="9">
    <source>
        <dbReference type="ARBA" id="ARBA00049563"/>
    </source>
</evidence>
<dbReference type="RefSeq" id="WP_271914858.1">
    <property type="nucleotide sequence ID" value="NZ_JAQNDO010000001.1"/>
</dbReference>
<dbReference type="HAMAP" id="MF_00185">
    <property type="entry name" value="IPP_trans"/>
    <property type="match status" value="1"/>
</dbReference>
<name>A0ABT5EDY2_9BACT</name>
<evidence type="ECO:0000256" key="13">
    <source>
        <dbReference type="RuleBase" id="RU003785"/>
    </source>
</evidence>
<evidence type="ECO:0000256" key="3">
    <source>
        <dbReference type="ARBA" id="ARBA00005842"/>
    </source>
</evidence>
<keyword evidence="4 10" id="KW-0808">Transferase</keyword>
<evidence type="ECO:0000313" key="15">
    <source>
        <dbReference type="EMBL" id="MDC0740027.1"/>
    </source>
</evidence>
<feature type="region of interest" description="Disordered" evidence="14">
    <location>
        <begin position="1"/>
        <end position="35"/>
    </location>
</feature>
<keyword evidence="8 10" id="KW-0460">Magnesium</keyword>
<gene>
    <name evidence="10 15" type="primary">miaA</name>
    <name evidence="15" type="ORF">POL67_01640</name>
</gene>
<feature type="binding site" evidence="10">
    <location>
        <begin position="48"/>
        <end position="53"/>
    </location>
    <ligand>
        <name>substrate</name>
    </ligand>
</feature>
<dbReference type="Gene3D" id="1.10.20.140">
    <property type="match status" value="1"/>
</dbReference>
<dbReference type="Pfam" id="PF01715">
    <property type="entry name" value="IPPT"/>
    <property type="match status" value="1"/>
</dbReference>
<comment type="caution">
    <text evidence="15">The sequence shown here is derived from an EMBL/GenBank/DDBJ whole genome shotgun (WGS) entry which is preliminary data.</text>
</comment>
<evidence type="ECO:0000313" key="16">
    <source>
        <dbReference type="Proteomes" id="UP001221411"/>
    </source>
</evidence>
<feature type="compositionally biased region" description="Basic and acidic residues" evidence="14">
    <location>
        <begin position="1"/>
        <end position="16"/>
    </location>
</feature>
<proteinExistence type="inferred from homology"/>
<accession>A0ABT5EDY2</accession>
<dbReference type="SUPFAM" id="SSF52540">
    <property type="entry name" value="P-loop containing nucleoside triphosphate hydrolases"/>
    <property type="match status" value="2"/>
</dbReference>
<dbReference type="EMBL" id="JAQNDO010000001">
    <property type="protein sequence ID" value="MDC0740027.1"/>
    <property type="molecule type" value="Genomic_DNA"/>
</dbReference>
<dbReference type="GO" id="GO:0052381">
    <property type="term" value="F:tRNA dimethylallyltransferase activity"/>
    <property type="evidence" value="ECO:0007669"/>
    <property type="project" value="UniProtKB-EC"/>
</dbReference>
<dbReference type="PANTHER" id="PTHR11088">
    <property type="entry name" value="TRNA DIMETHYLALLYLTRANSFERASE"/>
    <property type="match status" value="1"/>
</dbReference>
<comment type="cofactor">
    <cofactor evidence="1 10">
        <name>Mg(2+)</name>
        <dbReference type="ChEBI" id="CHEBI:18420"/>
    </cofactor>
</comment>
<dbReference type="InterPro" id="IPR027417">
    <property type="entry name" value="P-loop_NTPase"/>
</dbReference>
<dbReference type="Proteomes" id="UP001221411">
    <property type="component" value="Unassembled WGS sequence"/>
</dbReference>
<evidence type="ECO:0000256" key="10">
    <source>
        <dbReference type="HAMAP-Rule" id="MF_00185"/>
    </source>
</evidence>
<evidence type="ECO:0000256" key="1">
    <source>
        <dbReference type="ARBA" id="ARBA00001946"/>
    </source>
</evidence>
<evidence type="ECO:0000256" key="4">
    <source>
        <dbReference type="ARBA" id="ARBA00022679"/>
    </source>
</evidence>
<evidence type="ECO:0000256" key="14">
    <source>
        <dbReference type="SAM" id="MobiDB-lite"/>
    </source>
</evidence>
<evidence type="ECO:0000256" key="7">
    <source>
        <dbReference type="ARBA" id="ARBA00022840"/>
    </source>
</evidence>
<sequence length="325" mass="36069">MRPNDRETVDAHRPDEGDAPSEPPRTAPSWRTIEPPREGELIVVVGPTASGKTELAIRLAERFGGEIINADSVQIYRGYDVGSGKPTADERARAPHHLVDIADPLVPLDAQTFADLGERAIEDVKRRGRVPIVCGGTYLWIKSLVYGLAPAPPADSTIRARHAAIAEAEGRAALHVMLAAVDPESAARLAPNDLVRVSRALEIHELSGKPQSQWFAEHGFREKRHDARLVGVAWPRETLDERIRARVRRWIDAGWLDEVRALLDAGHAAARPMGSVGYKQVRAHLAGELPREELEDTIVRATRVFTRRQRTWLRDEPVLYVTLDA</sequence>
<feature type="binding site" evidence="10">
    <location>
        <begin position="46"/>
        <end position="53"/>
    </location>
    <ligand>
        <name>ATP</name>
        <dbReference type="ChEBI" id="CHEBI:30616"/>
    </ligand>
</feature>
<evidence type="ECO:0000256" key="12">
    <source>
        <dbReference type="RuleBase" id="RU003784"/>
    </source>
</evidence>
<keyword evidence="6 10" id="KW-0547">Nucleotide-binding</keyword>
<evidence type="ECO:0000256" key="6">
    <source>
        <dbReference type="ARBA" id="ARBA00022741"/>
    </source>
</evidence>
<dbReference type="NCBIfam" id="TIGR00174">
    <property type="entry name" value="miaA"/>
    <property type="match status" value="1"/>
</dbReference>
<dbReference type="EC" id="2.5.1.75" evidence="10"/>
<evidence type="ECO:0000256" key="8">
    <source>
        <dbReference type="ARBA" id="ARBA00022842"/>
    </source>
</evidence>